<dbReference type="Proteomes" id="UP000223025">
    <property type="component" value="Segment"/>
</dbReference>
<evidence type="ECO:0000313" key="2">
    <source>
        <dbReference type="Proteomes" id="UP000223025"/>
    </source>
</evidence>
<protein>
    <submittedName>
        <fullName evidence="1">Uncharacterized protein</fullName>
    </submittedName>
</protein>
<dbReference type="KEGG" id="vg:40088417"/>
<dbReference type="GeneID" id="40088417"/>
<accession>A0A2L0V065</accession>
<name>A0A2L0V065_9CAUD</name>
<reference evidence="1 2" key="1">
    <citation type="submission" date="2017-06" db="EMBL/GenBank/DDBJ databases">
        <authorList>
            <person name="Kim H.J."/>
            <person name="Triplett B.A."/>
        </authorList>
    </citation>
    <scope>NUCLEOTIDE SEQUENCE [LARGE SCALE GENOMIC DNA]</scope>
</reference>
<organism evidence="1 2">
    <name type="scientific">Agrobacterium phage Atu_ph07</name>
    <dbReference type="NCBI Taxonomy" id="2024264"/>
    <lineage>
        <taxon>Viruses</taxon>
        <taxon>Duplodnaviria</taxon>
        <taxon>Heunggongvirae</taxon>
        <taxon>Uroviricota</taxon>
        <taxon>Caudoviricetes</taxon>
        <taxon>Polybotosvirus</taxon>
        <taxon>Polybotosvirus Atuph07</taxon>
    </lineage>
</organism>
<keyword evidence="2" id="KW-1185">Reference proteome</keyword>
<evidence type="ECO:0000313" key="1">
    <source>
        <dbReference type="EMBL" id="AUZ95173.1"/>
    </source>
</evidence>
<proteinExistence type="predicted"/>
<sequence length="71" mass="8270">MEIVGYTISVYWPKGEKRFGPGSIQTWFAVQYDRGIEEAREKAMEHLEFLKEYAPEQQPQLVVLHAENGGW</sequence>
<dbReference type="RefSeq" id="YP_009612079.1">
    <property type="nucleotide sequence ID" value="NC_042013.1"/>
</dbReference>
<dbReference type="EMBL" id="MF403008">
    <property type="protein sequence ID" value="AUZ95173.1"/>
    <property type="molecule type" value="Genomic_DNA"/>
</dbReference>